<evidence type="ECO:0000256" key="4">
    <source>
        <dbReference type="ARBA" id="ARBA00023136"/>
    </source>
</evidence>
<proteinExistence type="predicted"/>
<dbReference type="RefSeq" id="WP_057747917.1">
    <property type="nucleotide sequence ID" value="NZ_AZER01000004.1"/>
</dbReference>
<dbReference type="PATRIC" id="fig|1423746.3.peg.1607"/>
<evidence type="ECO:0000313" key="6">
    <source>
        <dbReference type="EMBL" id="KRL28580.1"/>
    </source>
</evidence>
<keyword evidence="3 5" id="KW-1133">Transmembrane helix</keyword>
<evidence type="ECO:0000256" key="2">
    <source>
        <dbReference type="ARBA" id="ARBA00022692"/>
    </source>
</evidence>
<dbReference type="Pfam" id="PF02674">
    <property type="entry name" value="Colicin_V"/>
    <property type="match status" value="1"/>
</dbReference>
<sequence>MILTTIIILLLLASFGLGHQRGIFTMVASVAVYIIAWVGAQMISPLVGNWLVNIFPQANGTTPLSGDQLAHLDLNQFFYHGLAQLVIFIVLIIVLHIILRKLGWIKHLPILGTIDRLAGGIVAVICCYLVIVVVLLIGQLWPNGWWQVQLANSELAQWMVSQTPVISEQMIDLFR</sequence>
<feature type="transmembrane region" description="Helical" evidence="5">
    <location>
        <begin position="77"/>
        <end position="99"/>
    </location>
</feature>
<evidence type="ECO:0000256" key="3">
    <source>
        <dbReference type="ARBA" id="ARBA00022989"/>
    </source>
</evidence>
<dbReference type="OrthoDB" id="2143375at2"/>
<feature type="transmembrane region" description="Helical" evidence="5">
    <location>
        <begin position="120"/>
        <end position="141"/>
    </location>
</feature>
<protein>
    <recommendedName>
        <fullName evidence="8">CvpA family protein</fullName>
    </recommendedName>
</protein>
<comment type="caution">
    <text evidence="6">The sequence shown here is derived from an EMBL/GenBank/DDBJ whole genome shotgun (WGS) entry which is preliminary data.</text>
</comment>
<evidence type="ECO:0000313" key="7">
    <source>
        <dbReference type="Proteomes" id="UP000051445"/>
    </source>
</evidence>
<evidence type="ECO:0008006" key="8">
    <source>
        <dbReference type="Google" id="ProtNLM"/>
    </source>
</evidence>
<dbReference type="PANTHER" id="PTHR37306:SF1">
    <property type="entry name" value="COLICIN V PRODUCTION PROTEIN"/>
    <property type="match status" value="1"/>
</dbReference>
<keyword evidence="7" id="KW-1185">Reference proteome</keyword>
<accession>A0A0R1PDA9</accession>
<keyword evidence="4 5" id="KW-0472">Membrane</keyword>
<dbReference type="Proteomes" id="UP000051445">
    <property type="component" value="Unassembled WGS sequence"/>
</dbReference>
<dbReference type="STRING" id="1423746.FD27_GL001578"/>
<dbReference type="EMBL" id="AZER01000004">
    <property type="protein sequence ID" value="KRL28580.1"/>
    <property type="molecule type" value="Genomic_DNA"/>
</dbReference>
<dbReference type="AlphaFoldDB" id="A0A0R1PDA9"/>
<organism evidence="6 7">
    <name type="scientific">Limosilactobacillus frumenti DSM 13145</name>
    <dbReference type="NCBI Taxonomy" id="1423746"/>
    <lineage>
        <taxon>Bacteria</taxon>
        <taxon>Bacillati</taxon>
        <taxon>Bacillota</taxon>
        <taxon>Bacilli</taxon>
        <taxon>Lactobacillales</taxon>
        <taxon>Lactobacillaceae</taxon>
        <taxon>Limosilactobacillus</taxon>
    </lineage>
</organism>
<dbReference type="PANTHER" id="PTHR37306">
    <property type="entry name" value="COLICIN V PRODUCTION PROTEIN"/>
    <property type="match status" value="1"/>
</dbReference>
<dbReference type="GO" id="GO:0009403">
    <property type="term" value="P:toxin biosynthetic process"/>
    <property type="evidence" value="ECO:0007669"/>
    <property type="project" value="InterPro"/>
</dbReference>
<name>A0A0R1PDA9_9LACO</name>
<comment type="subcellular location">
    <subcellularLocation>
        <location evidence="1">Membrane</location>
        <topology evidence="1">Multi-pass membrane protein</topology>
    </subcellularLocation>
</comment>
<evidence type="ECO:0000256" key="1">
    <source>
        <dbReference type="ARBA" id="ARBA00004141"/>
    </source>
</evidence>
<gene>
    <name evidence="6" type="ORF">FD27_GL001578</name>
</gene>
<reference evidence="6 7" key="1">
    <citation type="journal article" date="2015" name="Genome Announc.">
        <title>Expanding the biotechnology potential of lactobacilli through comparative genomics of 213 strains and associated genera.</title>
        <authorList>
            <person name="Sun Z."/>
            <person name="Harris H.M."/>
            <person name="McCann A."/>
            <person name="Guo C."/>
            <person name="Argimon S."/>
            <person name="Zhang W."/>
            <person name="Yang X."/>
            <person name="Jeffery I.B."/>
            <person name="Cooney J.C."/>
            <person name="Kagawa T.F."/>
            <person name="Liu W."/>
            <person name="Song Y."/>
            <person name="Salvetti E."/>
            <person name="Wrobel A."/>
            <person name="Rasinkangas P."/>
            <person name="Parkhill J."/>
            <person name="Rea M.C."/>
            <person name="O'Sullivan O."/>
            <person name="Ritari J."/>
            <person name="Douillard F.P."/>
            <person name="Paul Ross R."/>
            <person name="Yang R."/>
            <person name="Briner A.E."/>
            <person name="Felis G.E."/>
            <person name="de Vos W.M."/>
            <person name="Barrangou R."/>
            <person name="Klaenhammer T.R."/>
            <person name="Caufield P.W."/>
            <person name="Cui Y."/>
            <person name="Zhang H."/>
            <person name="O'Toole P.W."/>
        </authorList>
    </citation>
    <scope>NUCLEOTIDE SEQUENCE [LARGE SCALE GENOMIC DNA]</scope>
    <source>
        <strain evidence="6 7">DSM 13145</strain>
    </source>
</reference>
<keyword evidence="2 5" id="KW-0812">Transmembrane</keyword>
<evidence type="ECO:0000256" key="5">
    <source>
        <dbReference type="SAM" id="Phobius"/>
    </source>
</evidence>
<dbReference type="GO" id="GO:0016020">
    <property type="term" value="C:membrane"/>
    <property type="evidence" value="ECO:0007669"/>
    <property type="project" value="UniProtKB-SubCell"/>
</dbReference>
<dbReference type="InterPro" id="IPR003825">
    <property type="entry name" value="Colicin-V_CvpA"/>
</dbReference>